<dbReference type="PROSITE" id="PS51257">
    <property type="entry name" value="PROKAR_LIPOPROTEIN"/>
    <property type="match status" value="1"/>
</dbReference>
<reference evidence="2 3" key="1">
    <citation type="journal article" date="2020" name="Mol. Plant">
        <title>The Chromosome-Based Rubber Tree Genome Provides New Insights into Spurge Genome Evolution and Rubber Biosynthesis.</title>
        <authorList>
            <person name="Liu J."/>
            <person name="Shi C."/>
            <person name="Shi C.C."/>
            <person name="Li W."/>
            <person name="Zhang Q.J."/>
            <person name="Zhang Y."/>
            <person name="Li K."/>
            <person name="Lu H.F."/>
            <person name="Shi C."/>
            <person name="Zhu S.T."/>
            <person name="Xiao Z.Y."/>
            <person name="Nan H."/>
            <person name="Yue Y."/>
            <person name="Zhu X.G."/>
            <person name="Wu Y."/>
            <person name="Hong X.N."/>
            <person name="Fan G.Y."/>
            <person name="Tong Y."/>
            <person name="Zhang D."/>
            <person name="Mao C.L."/>
            <person name="Liu Y.L."/>
            <person name="Hao S.J."/>
            <person name="Liu W.Q."/>
            <person name="Lv M.Q."/>
            <person name="Zhang H.B."/>
            <person name="Liu Y."/>
            <person name="Hu-Tang G.R."/>
            <person name="Wang J.P."/>
            <person name="Wang J.H."/>
            <person name="Sun Y.H."/>
            <person name="Ni S.B."/>
            <person name="Chen W.B."/>
            <person name="Zhang X.C."/>
            <person name="Jiao Y.N."/>
            <person name="Eichler E.E."/>
            <person name="Li G.H."/>
            <person name="Liu X."/>
            <person name="Gao L.Z."/>
        </authorList>
    </citation>
    <scope>NUCLEOTIDE SEQUENCE [LARGE SCALE GENOMIC DNA]</scope>
    <source>
        <strain evidence="3">cv. GT1</strain>
        <tissue evidence="2">Leaf</tissue>
    </source>
</reference>
<dbReference type="EMBL" id="JAAGAX010000013">
    <property type="protein sequence ID" value="KAF2296026.1"/>
    <property type="molecule type" value="Genomic_DNA"/>
</dbReference>
<feature type="region of interest" description="Disordered" evidence="1">
    <location>
        <begin position="150"/>
        <end position="169"/>
    </location>
</feature>
<evidence type="ECO:0000313" key="3">
    <source>
        <dbReference type="Proteomes" id="UP000467840"/>
    </source>
</evidence>
<dbReference type="PANTHER" id="PTHR34958">
    <property type="entry name" value="CONDITIONAL LOSS-OF-GROWTH 1"/>
    <property type="match status" value="1"/>
</dbReference>
<sequence length="307" mass="33332">MPAGQKVTHPWASGSSCHTPRVCEWQTAASACDTPWVVWWPAGTRPEPSSCCKVLALLKRYLLQQLSPWSPSLNQQSVASAAFPNSSPSLPVSSFTSGALVKSLNYVRSVVAKYVPKRSFQAAAFAGAPSTSRQSLPSLSSLLSRSFNSQLSPANGGESSEMNDATTLPVSNLSNSEKVDAREYLNYLAIDVLKWRWVGEHPLSFLSAENGHAVDLQDMSIHNFLKLGAAALLVGDMGAKMKGQPWKYFGTADMPYLDQLLQPSSFTTITSSACARPHLRAITASKRSKSGPHQIWHVLLTDYFSVT</sequence>
<dbReference type="Proteomes" id="UP000467840">
    <property type="component" value="Chromosome 7"/>
</dbReference>
<keyword evidence="3" id="KW-1185">Reference proteome</keyword>
<name>A0A6A6L7I7_HEVBR</name>
<dbReference type="AlphaFoldDB" id="A0A6A6L7I7"/>
<dbReference type="PANTHER" id="PTHR34958:SF1">
    <property type="entry name" value="ARMADILLO-LIKE HELICAL DOMAIN-CONTAINING PROTEIN"/>
    <property type="match status" value="1"/>
</dbReference>
<organism evidence="2 3">
    <name type="scientific">Hevea brasiliensis</name>
    <name type="common">Para rubber tree</name>
    <name type="synonym">Siphonia brasiliensis</name>
    <dbReference type="NCBI Taxonomy" id="3981"/>
    <lineage>
        <taxon>Eukaryota</taxon>
        <taxon>Viridiplantae</taxon>
        <taxon>Streptophyta</taxon>
        <taxon>Embryophyta</taxon>
        <taxon>Tracheophyta</taxon>
        <taxon>Spermatophyta</taxon>
        <taxon>Magnoliopsida</taxon>
        <taxon>eudicotyledons</taxon>
        <taxon>Gunneridae</taxon>
        <taxon>Pentapetalae</taxon>
        <taxon>rosids</taxon>
        <taxon>fabids</taxon>
        <taxon>Malpighiales</taxon>
        <taxon>Euphorbiaceae</taxon>
        <taxon>Crotonoideae</taxon>
        <taxon>Micrandreae</taxon>
        <taxon>Hevea</taxon>
    </lineage>
</organism>
<evidence type="ECO:0000256" key="1">
    <source>
        <dbReference type="SAM" id="MobiDB-lite"/>
    </source>
</evidence>
<accession>A0A6A6L7I7</accession>
<gene>
    <name evidence="2" type="ORF">GH714_035742</name>
</gene>
<protein>
    <submittedName>
        <fullName evidence="2">Uncharacterized protein</fullName>
    </submittedName>
</protein>
<feature type="compositionally biased region" description="Polar residues" evidence="1">
    <location>
        <begin position="157"/>
        <end position="169"/>
    </location>
</feature>
<comment type="caution">
    <text evidence="2">The sequence shown here is derived from an EMBL/GenBank/DDBJ whole genome shotgun (WGS) entry which is preliminary data.</text>
</comment>
<proteinExistence type="predicted"/>
<evidence type="ECO:0000313" key="2">
    <source>
        <dbReference type="EMBL" id="KAF2296026.1"/>
    </source>
</evidence>